<dbReference type="InterPro" id="IPR003395">
    <property type="entry name" value="RecF/RecN/SMC_N"/>
</dbReference>
<dbReference type="GO" id="GO:0009432">
    <property type="term" value="P:SOS response"/>
    <property type="evidence" value="ECO:0007669"/>
    <property type="project" value="UniProtKB-UniRule"/>
</dbReference>
<evidence type="ECO:0000256" key="12">
    <source>
        <dbReference type="ARBA" id="ARBA00025401"/>
    </source>
</evidence>
<evidence type="ECO:0000256" key="9">
    <source>
        <dbReference type="ARBA" id="ARBA00023125"/>
    </source>
</evidence>
<dbReference type="PROSITE" id="PS00617">
    <property type="entry name" value="RECF_1"/>
    <property type="match status" value="1"/>
</dbReference>
<evidence type="ECO:0000256" key="7">
    <source>
        <dbReference type="ARBA" id="ARBA00022763"/>
    </source>
</evidence>
<keyword evidence="6 13" id="KW-0547">Nucleotide-binding</keyword>
<dbReference type="InterPro" id="IPR042174">
    <property type="entry name" value="RecF_2"/>
</dbReference>
<accession>C0XTI2</accession>
<keyword evidence="11 13" id="KW-0742">SOS response</keyword>
<keyword evidence="5 13" id="KW-0235">DNA replication</keyword>
<evidence type="ECO:0000256" key="13">
    <source>
        <dbReference type="HAMAP-Rule" id="MF_00365"/>
    </source>
</evidence>
<comment type="subcellular location">
    <subcellularLocation>
        <location evidence="1 13 14">Cytoplasm</location>
    </subcellularLocation>
</comment>
<evidence type="ECO:0000256" key="6">
    <source>
        <dbReference type="ARBA" id="ARBA00022741"/>
    </source>
</evidence>
<evidence type="ECO:0000259" key="15">
    <source>
        <dbReference type="Pfam" id="PF02463"/>
    </source>
</evidence>
<proteinExistence type="inferred from homology"/>
<dbReference type="PROSITE" id="PS00618">
    <property type="entry name" value="RECF_2"/>
    <property type="match status" value="1"/>
</dbReference>
<evidence type="ECO:0000313" key="17">
    <source>
        <dbReference type="Proteomes" id="UP000006196"/>
    </source>
</evidence>
<dbReference type="Pfam" id="PF02463">
    <property type="entry name" value="SMC_N"/>
    <property type="match status" value="1"/>
</dbReference>
<dbReference type="RefSeq" id="WP_006839042.1">
    <property type="nucleotide sequence ID" value="NZ_GG667191.1"/>
</dbReference>
<dbReference type="GO" id="GO:0006302">
    <property type="term" value="P:double-strand break repair"/>
    <property type="evidence" value="ECO:0007669"/>
    <property type="project" value="TreeGrafter"/>
</dbReference>
<dbReference type="InterPro" id="IPR001238">
    <property type="entry name" value="DNA-binding_RecF"/>
</dbReference>
<dbReference type="NCBIfam" id="TIGR00611">
    <property type="entry name" value="recf"/>
    <property type="match status" value="1"/>
</dbReference>
<reference evidence="16" key="1">
    <citation type="submission" date="2009-01" db="EMBL/GenBank/DDBJ databases">
        <authorList>
            <person name="Qin X."/>
            <person name="Bachman B."/>
            <person name="Battles P."/>
            <person name="Bell A."/>
            <person name="Bess C."/>
            <person name="Bickham C."/>
            <person name="Chaboub L."/>
            <person name="Chen D."/>
            <person name="Coyle M."/>
            <person name="Deiros D.R."/>
            <person name="Dinh H."/>
            <person name="Forbes L."/>
            <person name="Fowler G."/>
            <person name="Francisco L."/>
            <person name="Fu Q."/>
            <person name="Gubbala S."/>
            <person name="Hale W."/>
            <person name="Han Y."/>
            <person name="Hemphill L."/>
            <person name="Highlander S.K."/>
            <person name="Hirani K."/>
            <person name="Hogues M."/>
            <person name="Jackson L."/>
            <person name="Jakkamsetti A."/>
            <person name="Javaid M."/>
            <person name="Jiang H."/>
            <person name="Korchina V."/>
            <person name="Kovar C."/>
            <person name="Lara F."/>
            <person name="Lee S."/>
            <person name="Mata R."/>
            <person name="Mathew T."/>
            <person name="Moen C."/>
            <person name="Morales K."/>
            <person name="Munidasa M."/>
            <person name="Nazareth L."/>
            <person name="Ngo R."/>
            <person name="Nguyen L."/>
            <person name="Okwuonu G."/>
            <person name="Ongeri F."/>
            <person name="Patil S."/>
            <person name="Petrosino J."/>
            <person name="Pham C."/>
            <person name="Pham P."/>
            <person name="Pu L.-L."/>
            <person name="Puazo M."/>
            <person name="Raj R."/>
            <person name="Reid J."/>
            <person name="Rouhana J."/>
            <person name="Saada N."/>
            <person name="Shang Y."/>
            <person name="Simmons D."/>
            <person name="Thornton R."/>
            <person name="Warren J."/>
            <person name="Weissenberger G."/>
            <person name="Zhang J."/>
            <person name="Zhang L."/>
            <person name="Zhou C."/>
            <person name="Zhu D."/>
            <person name="Muzny D."/>
            <person name="Worley K."/>
            <person name="Gibbs R."/>
        </authorList>
    </citation>
    <scope>NUCLEOTIDE SEQUENCE [LARGE SCALE GENOMIC DNA]</scope>
    <source>
        <strain evidence="16">DSM 44291</strain>
    </source>
</reference>
<protein>
    <recommendedName>
        <fullName evidence="3 13">DNA replication and repair protein RecF</fullName>
    </recommendedName>
</protein>
<dbReference type="GO" id="GO:0005737">
    <property type="term" value="C:cytoplasm"/>
    <property type="evidence" value="ECO:0007669"/>
    <property type="project" value="UniProtKB-SubCell"/>
</dbReference>
<keyword evidence="7 13" id="KW-0227">DNA damage</keyword>
<gene>
    <name evidence="13 16" type="primary">recF</name>
    <name evidence="16" type="ORF">HMPREF0298_1752</name>
</gene>
<dbReference type="AlphaFoldDB" id="C0XTI2"/>
<dbReference type="STRING" id="525263.HMPREF0298_1752"/>
<evidence type="ECO:0000256" key="8">
    <source>
        <dbReference type="ARBA" id="ARBA00022840"/>
    </source>
</evidence>
<dbReference type="OrthoDB" id="9803889at2"/>
<evidence type="ECO:0000313" key="16">
    <source>
        <dbReference type="EMBL" id="EEI16479.1"/>
    </source>
</evidence>
<keyword evidence="8 13" id="KW-0067">ATP-binding</keyword>
<keyword evidence="17" id="KW-1185">Reference proteome</keyword>
<dbReference type="HOGENOM" id="CLU_040267_1_1_11"/>
<dbReference type="GO" id="GO:0006260">
    <property type="term" value="P:DNA replication"/>
    <property type="evidence" value="ECO:0007669"/>
    <property type="project" value="UniProtKB-UniRule"/>
</dbReference>
<dbReference type="HAMAP" id="MF_00365">
    <property type="entry name" value="RecF"/>
    <property type="match status" value="1"/>
</dbReference>
<keyword evidence="9 13" id="KW-0238">DNA-binding</keyword>
<evidence type="ECO:0000256" key="1">
    <source>
        <dbReference type="ARBA" id="ARBA00004496"/>
    </source>
</evidence>
<dbReference type="Proteomes" id="UP000006196">
    <property type="component" value="Unassembled WGS sequence"/>
</dbReference>
<dbReference type="InterPro" id="IPR027417">
    <property type="entry name" value="P-loop_NTPase"/>
</dbReference>
<dbReference type="PANTHER" id="PTHR32182:SF0">
    <property type="entry name" value="DNA REPLICATION AND REPAIR PROTEIN RECF"/>
    <property type="match status" value="1"/>
</dbReference>
<keyword evidence="4 13" id="KW-0963">Cytoplasm</keyword>
<evidence type="ECO:0000256" key="2">
    <source>
        <dbReference type="ARBA" id="ARBA00008016"/>
    </source>
</evidence>
<evidence type="ECO:0000256" key="10">
    <source>
        <dbReference type="ARBA" id="ARBA00023204"/>
    </source>
</evidence>
<dbReference type="Gene3D" id="3.40.50.300">
    <property type="entry name" value="P-loop containing nucleotide triphosphate hydrolases"/>
    <property type="match status" value="1"/>
</dbReference>
<dbReference type="EMBL" id="ACHJ01000141">
    <property type="protein sequence ID" value="EEI16479.1"/>
    <property type="molecule type" value="Genomic_DNA"/>
</dbReference>
<dbReference type="eggNOG" id="COG1195">
    <property type="taxonomic scope" value="Bacteria"/>
</dbReference>
<dbReference type="InterPro" id="IPR018078">
    <property type="entry name" value="DNA-binding_RecF_CS"/>
</dbReference>
<evidence type="ECO:0000256" key="14">
    <source>
        <dbReference type="RuleBase" id="RU000578"/>
    </source>
</evidence>
<comment type="similarity">
    <text evidence="2 13 14">Belongs to the RecF family.</text>
</comment>
<dbReference type="SUPFAM" id="SSF52540">
    <property type="entry name" value="P-loop containing nucleoside triphosphate hydrolases"/>
    <property type="match status" value="1"/>
</dbReference>
<dbReference type="GO" id="GO:0005524">
    <property type="term" value="F:ATP binding"/>
    <property type="evidence" value="ECO:0007669"/>
    <property type="project" value="UniProtKB-UniRule"/>
</dbReference>
<dbReference type="PANTHER" id="PTHR32182">
    <property type="entry name" value="DNA REPLICATION AND REPAIR PROTEIN RECF"/>
    <property type="match status" value="1"/>
</dbReference>
<evidence type="ECO:0000256" key="3">
    <source>
        <dbReference type="ARBA" id="ARBA00020170"/>
    </source>
</evidence>
<dbReference type="Gene3D" id="1.20.1050.90">
    <property type="entry name" value="RecF/RecN/SMC, N-terminal domain"/>
    <property type="match status" value="1"/>
</dbReference>
<feature type="domain" description="RecF/RecN/SMC N-terminal" evidence="15">
    <location>
        <begin position="2"/>
        <end position="360"/>
    </location>
</feature>
<organism evidence="16 17">
    <name type="scientific">Corynebacterium lipophiloflavum (strain ATCC 700352 / DSM 44291 / CCUG 37336 / JCM 10383 / DMMZ 1944)</name>
    <dbReference type="NCBI Taxonomy" id="525263"/>
    <lineage>
        <taxon>Bacteria</taxon>
        <taxon>Bacillati</taxon>
        <taxon>Actinomycetota</taxon>
        <taxon>Actinomycetes</taxon>
        <taxon>Mycobacteriales</taxon>
        <taxon>Corynebacteriaceae</taxon>
        <taxon>Corynebacterium</taxon>
    </lineage>
</organism>
<keyword evidence="10 13" id="KW-0234">DNA repair</keyword>
<dbReference type="GO" id="GO:0000731">
    <property type="term" value="P:DNA synthesis involved in DNA repair"/>
    <property type="evidence" value="ECO:0007669"/>
    <property type="project" value="TreeGrafter"/>
</dbReference>
<comment type="function">
    <text evidence="12 13 14">The RecF protein is involved in DNA metabolism; it is required for DNA replication and normal SOS inducibility. RecF binds preferentially to single-stranded, linear DNA. It also seems to bind ATP.</text>
</comment>
<dbReference type="GO" id="GO:0003697">
    <property type="term" value="F:single-stranded DNA binding"/>
    <property type="evidence" value="ECO:0007669"/>
    <property type="project" value="UniProtKB-UniRule"/>
</dbReference>
<evidence type="ECO:0000256" key="11">
    <source>
        <dbReference type="ARBA" id="ARBA00023236"/>
    </source>
</evidence>
<comment type="caution">
    <text evidence="16">The sequence shown here is derived from an EMBL/GenBank/DDBJ whole genome shotgun (WGS) entry which is preliminary data.</text>
</comment>
<evidence type="ECO:0000256" key="5">
    <source>
        <dbReference type="ARBA" id="ARBA00022705"/>
    </source>
</evidence>
<evidence type="ECO:0000256" key="4">
    <source>
        <dbReference type="ARBA" id="ARBA00022490"/>
    </source>
</evidence>
<name>C0XTI2_CORLD</name>
<sequence>MYVRDLDLRDFRSWPELTLTLEQGATVFAGRNGHGKTNIVEALHYTSTLGSHRVSTDAPLIRSGCSDARVSVTTVNDGRELTTHLLIKANGANQAQINRTRLKSAREVLGVLRTVMFSPEDLKLVAGEPAERRRFLDDLATSRAPRLGGAKADYDKVLRQRNALLRSSAHELRRGYGDDTGASALATLDVWDLQLARLGAEVTAGRLELLDVLSPHIAESYAAVAPESRPASVSYSSTVDDAVRSLAGEPSRDPGVIEAAMLTELARRRREEIERTTTLVGPHRDDMVLMLGDTPAKGYASHGETWSYALALHLAEYELLASEGSHPVLILDDVFAELDALRRQRLVAVAHSAEQVLITAAVGDDLPDNLADAVSARYLVSMHEANSTIEANDG</sequence>
<feature type="binding site" evidence="13">
    <location>
        <begin position="30"/>
        <end position="37"/>
    </location>
    <ligand>
        <name>ATP</name>
        <dbReference type="ChEBI" id="CHEBI:30616"/>
    </ligand>
</feature>